<feature type="region of interest" description="Disordered" evidence="1">
    <location>
        <begin position="1"/>
        <end position="95"/>
    </location>
</feature>
<evidence type="ECO:0000256" key="1">
    <source>
        <dbReference type="SAM" id="MobiDB-lite"/>
    </source>
</evidence>
<evidence type="ECO:0000313" key="2">
    <source>
        <dbReference type="EMBL" id="GAA2724728.1"/>
    </source>
</evidence>
<dbReference type="EMBL" id="BAAATZ010000007">
    <property type="protein sequence ID" value="GAA2724728.1"/>
    <property type="molecule type" value="Genomic_DNA"/>
</dbReference>
<dbReference type="Proteomes" id="UP001501842">
    <property type="component" value="Unassembled WGS sequence"/>
</dbReference>
<comment type="caution">
    <text evidence="2">The sequence shown here is derived from an EMBL/GenBank/DDBJ whole genome shotgun (WGS) entry which is preliminary data.</text>
</comment>
<feature type="compositionally biased region" description="Basic and acidic residues" evidence="1">
    <location>
        <begin position="61"/>
        <end position="71"/>
    </location>
</feature>
<evidence type="ECO:0000313" key="3">
    <source>
        <dbReference type="Proteomes" id="UP001501842"/>
    </source>
</evidence>
<proteinExistence type="predicted"/>
<reference evidence="3" key="1">
    <citation type="journal article" date="2019" name="Int. J. Syst. Evol. Microbiol.">
        <title>The Global Catalogue of Microorganisms (GCM) 10K type strain sequencing project: providing services to taxonomists for standard genome sequencing and annotation.</title>
        <authorList>
            <consortium name="The Broad Institute Genomics Platform"/>
            <consortium name="The Broad Institute Genome Sequencing Center for Infectious Disease"/>
            <person name="Wu L."/>
            <person name="Ma J."/>
        </authorList>
    </citation>
    <scope>NUCLEOTIDE SEQUENCE [LARGE SCALE GENOMIC DNA]</scope>
    <source>
        <strain evidence="3">JCM 8201</strain>
    </source>
</reference>
<sequence>MLPAAVVPQPARQMRGDGGCRTPYEQRRDHAQRHAPHREARPGVPVGEQRLAQHVGQVGRRRPDDERDPSNRRGHRIFTGSTIAECEGNVRGTAL</sequence>
<organism evidence="2 3">
    <name type="scientific">Actinocorallia aurantiaca</name>
    <dbReference type="NCBI Taxonomy" id="46204"/>
    <lineage>
        <taxon>Bacteria</taxon>
        <taxon>Bacillati</taxon>
        <taxon>Actinomycetota</taxon>
        <taxon>Actinomycetes</taxon>
        <taxon>Streptosporangiales</taxon>
        <taxon>Thermomonosporaceae</taxon>
        <taxon>Actinocorallia</taxon>
    </lineage>
</organism>
<name>A0ABP6GJ87_9ACTN</name>
<gene>
    <name evidence="2" type="ORF">GCM10010439_23060</name>
</gene>
<accession>A0ABP6GJ87</accession>
<keyword evidence="3" id="KW-1185">Reference proteome</keyword>
<protein>
    <submittedName>
        <fullName evidence="2">Uncharacterized protein</fullName>
    </submittedName>
</protein>